<accession>A0A8C7ZPB2</accession>
<feature type="transmembrane region" description="Helical" evidence="1">
    <location>
        <begin position="208"/>
        <end position="225"/>
    </location>
</feature>
<name>A0A8C7ZPB2_9TELE</name>
<organism evidence="2 3">
    <name type="scientific">Oryzias sinensis</name>
    <name type="common">Chinese medaka</name>
    <dbReference type="NCBI Taxonomy" id="183150"/>
    <lineage>
        <taxon>Eukaryota</taxon>
        <taxon>Metazoa</taxon>
        <taxon>Chordata</taxon>
        <taxon>Craniata</taxon>
        <taxon>Vertebrata</taxon>
        <taxon>Euteleostomi</taxon>
        <taxon>Actinopterygii</taxon>
        <taxon>Neopterygii</taxon>
        <taxon>Teleostei</taxon>
        <taxon>Neoteleostei</taxon>
        <taxon>Acanthomorphata</taxon>
        <taxon>Ovalentaria</taxon>
        <taxon>Atherinomorphae</taxon>
        <taxon>Beloniformes</taxon>
        <taxon>Adrianichthyidae</taxon>
        <taxon>Oryziinae</taxon>
        <taxon>Oryzias</taxon>
    </lineage>
</organism>
<feature type="transmembrane region" description="Helical" evidence="1">
    <location>
        <begin position="298"/>
        <end position="316"/>
    </location>
</feature>
<reference evidence="2" key="2">
    <citation type="submission" date="2025-09" db="UniProtKB">
        <authorList>
            <consortium name="Ensembl"/>
        </authorList>
    </citation>
    <scope>IDENTIFICATION</scope>
</reference>
<feature type="transmembrane region" description="Helical" evidence="1">
    <location>
        <begin position="97"/>
        <end position="117"/>
    </location>
</feature>
<keyword evidence="1" id="KW-0472">Membrane</keyword>
<feature type="transmembrane region" description="Helical" evidence="1">
    <location>
        <begin position="7"/>
        <end position="26"/>
    </location>
</feature>
<dbReference type="AlphaFoldDB" id="A0A8C7ZPB2"/>
<keyword evidence="3" id="KW-1185">Reference proteome</keyword>
<keyword evidence="1" id="KW-0812">Transmembrane</keyword>
<protein>
    <submittedName>
        <fullName evidence="2">Transmembrane protein 241</fullName>
    </submittedName>
</protein>
<keyword evidence="1" id="KW-1133">Transmembrane helix</keyword>
<evidence type="ECO:0000313" key="3">
    <source>
        <dbReference type="Proteomes" id="UP000694383"/>
    </source>
</evidence>
<dbReference type="Ensembl" id="ENSOSIT00000048939.1">
    <property type="protein sequence ID" value="ENSOSIP00000046564.1"/>
    <property type="gene ID" value="ENSOSIG00000022050.1"/>
</dbReference>
<feature type="transmembrane region" description="Helical" evidence="1">
    <location>
        <begin position="32"/>
        <end position="52"/>
    </location>
</feature>
<proteinExistence type="predicted"/>
<feature type="transmembrane region" description="Helical" evidence="1">
    <location>
        <begin position="64"/>
        <end position="85"/>
    </location>
</feature>
<feature type="transmembrane region" description="Helical" evidence="1">
    <location>
        <begin position="237"/>
        <end position="261"/>
    </location>
</feature>
<dbReference type="GeneTree" id="ENSGT00510000048348"/>
<evidence type="ECO:0000256" key="1">
    <source>
        <dbReference type="SAM" id="Phobius"/>
    </source>
</evidence>
<dbReference type="Proteomes" id="UP000694383">
    <property type="component" value="Unplaced"/>
</dbReference>
<sequence>MQCRRHIPGFAFSLVFVLSYFTNKFVLSVLKFTYPTLFQGWQTFIGAVLLLLSGKLGWVEMSFITRSSALSWLPASLLFVGNIYAGSRALSRLDIPFFFTLQNSSHVVTYVITTALHREKHKTHRLKTISIGLMLLSAVNLPLCDPQVAVMTRVLLLSVQTSFNRLHLPPGQVDPSAYLWAVCHLLCAGAYKAFEFHKSSNLSDCEQYCINCLFSVLVLALAAHPTGDLTGALEFPALYSGVFHCGCGASALLGFLLLLVTVKLKRGLSREHVGIWFFISKVSAMSLSPLVFSVNINTSSFVCVLMALVGEALLVFSDRDSTLG</sequence>
<feature type="transmembrane region" description="Helical" evidence="1">
    <location>
        <begin position="273"/>
        <end position="292"/>
    </location>
</feature>
<reference evidence="2" key="1">
    <citation type="submission" date="2025-08" db="UniProtKB">
        <authorList>
            <consortium name="Ensembl"/>
        </authorList>
    </citation>
    <scope>IDENTIFICATION</scope>
</reference>
<evidence type="ECO:0000313" key="2">
    <source>
        <dbReference type="Ensembl" id="ENSOSIP00000046564.1"/>
    </source>
</evidence>